<dbReference type="AlphaFoldDB" id="A0AAV5VRI4"/>
<dbReference type="EMBL" id="BTSY01000003">
    <property type="protein sequence ID" value="GMT20948.1"/>
    <property type="molecule type" value="Genomic_DNA"/>
</dbReference>
<accession>A0AAV5VRI4</accession>
<gene>
    <name evidence="1" type="ORF">PFISCL1PPCAC_12245</name>
</gene>
<reference evidence="1" key="1">
    <citation type="submission" date="2023-10" db="EMBL/GenBank/DDBJ databases">
        <title>Genome assembly of Pristionchus species.</title>
        <authorList>
            <person name="Yoshida K."/>
            <person name="Sommer R.J."/>
        </authorList>
    </citation>
    <scope>NUCLEOTIDE SEQUENCE</scope>
    <source>
        <strain evidence="1">RS5133</strain>
    </source>
</reference>
<feature type="non-terminal residue" evidence="1">
    <location>
        <position position="101"/>
    </location>
</feature>
<dbReference type="Proteomes" id="UP001432322">
    <property type="component" value="Unassembled WGS sequence"/>
</dbReference>
<proteinExistence type="predicted"/>
<protein>
    <submittedName>
        <fullName evidence="1">Uncharacterized protein</fullName>
    </submittedName>
</protein>
<evidence type="ECO:0000313" key="1">
    <source>
        <dbReference type="EMBL" id="GMT20948.1"/>
    </source>
</evidence>
<sequence>LLFRTVISGFAFLRLNFLPLFYEMNRDPQRFTRIIDFIRKLAAEEDWLKLALKNYFVEKESSNEKTKGRIYYPKGHSWWEPSFTSNKFINFDIKDEYDLAD</sequence>
<keyword evidence="2" id="KW-1185">Reference proteome</keyword>
<comment type="caution">
    <text evidence="1">The sequence shown here is derived from an EMBL/GenBank/DDBJ whole genome shotgun (WGS) entry which is preliminary data.</text>
</comment>
<feature type="non-terminal residue" evidence="1">
    <location>
        <position position="1"/>
    </location>
</feature>
<name>A0AAV5VRI4_9BILA</name>
<organism evidence="1 2">
    <name type="scientific">Pristionchus fissidentatus</name>
    <dbReference type="NCBI Taxonomy" id="1538716"/>
    <lineage>
        <taxon>Eukaryota</taxon>
        <taxon>Metazoa</taxon>
        <taxon>Ecdysozoa</taxon>
        <taxon>Nematoda</taxon>
        <taxon>Chromadorea</taxon>
        <taxon>Rhabditida</taxon>
        <taxon>Rhabditina</taxon>
        <taxon>Diplogasteromorpha</taxon>
        <taxon>Diplogasteroidea</taxon>
        <taxon>Neodiplogasteridae</taxon>
        <taxon>Pristionchus</taxon>
    </lineage>
</organism>
<evidence type="ECO:0000313" key="2">
    <source>
        <dbReference type="Proteomes" id="UP001432322"/>
    </source>
</evidence>